<feature type="region of interest" description="Disordered" evidence="1">
    <location>
        <begin position="1"/>
        <end position="92"/>
    </location>
</feature>
<dbReference type="AlphaFoldDB" id="A0A2K0TNL0"/>
<feature type="compositionally biased region" description="Polar residues" evidence="1">
    <location>
        <begin position="68"/>
        <end position="80"/>
    </location>
</feature>
<feature type="compositionally biased region" description="Acidic residues" evidence="1">
    <location>
        <begin position="15"/>
        <end position="32"/>
    </location>
</feature>
<reference evidence="2 3" key="1">
    <citation type="submission" date="2017-02" db="EMBL/GenBank/DDBJ databases">
        <title>Genomes of Trichoderma spp. with biocontrol activity.</title>
        <authorList>
            <person name="Gardiner D."/>
            <person name="Kazan K."/>
            <person name="Vos C."/>
            <person name="Harvey P."/>
        </authorList>
    </citation>
    <scope>NUCLEOTIDE SEQUENCE [LARGE SCALE GENOMIC DNA]</scope>
    <source>
        <strain evidence="2 3">Tr1</strain>
    </source>
</reference>
<evidence type="ECO:0000313" key="3">
    <source>
        <dbReference type="Proteomes" id="UP000236290"/>
    </source>
</evidence>
<gene>
    <name evidence="2" type="ORF">THARTR1_10598</name>
</gene>
<feature type="compositionally biased region" description="Acidic residues" evidence="1">
    <location>
        <begin position="46"/>
        <end position="59"/>
    </location>
</feature>
<dbReference type="EMBL" id="MTYI01000264">
    <property type="protein sequence ID" value="PNP47093.1"/>
    <property type="molecule type" value="Genomic_DNA"/>
</dbReference>
<feature type="compositionally biased region" description="Low complexity" evidence="1">
    <location>
        <begin position="34"/>
        <end position="44"/>
    </location>
</feature>
<proteinExistence type="predicted"/>
<sequence>MPGFGDWSDGVEGSDFNDWDDIGYGSDGEDSDSTWRTDSTSRTTSEPDDGDEESDEENDGSLVDVRSRAQSEPVESTRQMLSRHMARQSSLG</sequence>
<comment type="caution">
    <text evidence="2">The sequence shown here is derived from an EMBL/GenBank/DDBJ whole genome shotgun (WGS) entry which is preliminary data.</text>
</comment>
<evidence type="ECO:0000313" key="2">
    <source>
        <dbReference type="EMBL" id="PNP47093.1"/>
    </source>
</evidence>
<dbReference type="Proteomes" id="UP000236290">
    <property type="component" value="Unassembled WGS sequence"/>
</dbReference>
<name>A0A2K0TNL0_TRIHA</name>
<evidence type="ECO:0000256" key="1">
    <source>
        <dbReference type="SAM" id="MobiDB-lite"/>
    </source>
</evidence>
<organism evidence="2 3">
    <name type="scientific">Trichoderma harzianum</name>
    <name type="common">Hypocrea lixii</name>
    <dbReference type="NCBI Taxonomy" id="5544"/>
    <lineage>
        <taxon>Eukaryota</taxon>
        <taxon>Fungi</taxon>
        <taxon>Dikarya</taxon>
        <taxon>Ascomycota</taxon>
        <taxon>Pezizomycotina</taxon>
        <taxon>Sordariomycetes</taxon>
        <taxon>Hypocreomycetidae</taxon>
        <taxon>Hypocreales</taxon>
        <taxon>Hypocreaceae</taxon>
        <taxon>Trichoderma</taxon>
    </lineage>
</organism>
<protein>
    <submittedName>
        <fullName evidence="2">Uncharacterized protein</fullName>
    </submittedName>
</protein>
<accession>A0A2K0TNL0</accession>